<feature type="transmembrane region" description="Helical" evidence="1">
    <location>
        <begin position="21"/>
        <end position="40"/>
    </location>
</feature>
<keyword evidence="1" id="KW-0812">Transmembrane</keyword>
<dbReference type="Proteomes" id="UP000664480">
    <property type="component" value="Unassembled WGS sequence"/>
</dbReference>
<gene>
    <name evidence="2" type="ORF">J0A69_04115</name>
</gene>
<keyword evidence="1" id="KW-1133">Transmembrane helix</keyword>
<dbReference type="InterPro" id="IPR045749">
    <property type="entry name" value="DUF6090"/>
</dbReference>
<reference evidence="2 3" key="1">
    <citation type="submission" date="2021-03" db="EMBL/GenBank/DDBJ databases">
        <title>novel species isolated from a fishpond in China.</title>
        <authorList>
            <person name="Lu H."/>
            <person name="Cai Z."/>
        </authorList>
    </citation>
    <scope>NUCLEOTIDE SEQUENCE [LARGE SCALE GENOMIC DNA]</scope>
    <source>
        <strain evidence="2 3">YJ13C</strain>
    </source>
</reference>
<accession>A0ABS3CBW0</accession>
<evidence type="ECO:0000313" key="2">
    <source>
        <dbReference type="EMBL" id="MBN7814597.1"/>
    </source>
</evidence>
<proteinExistence type="predicted"/>
<keyword evidence="3" id="KW-1185">Reference proteome</keyword>
<name>A0ABS3CBW0_9BACT</name>
<protein>
    <submittedName>
        <fullName evidence="2">Uncharacterized protein</fullName>
    </submittedName>
</protein>
<dbReference type="EMBL" id="JAFKCU010000001">
    <property type="protein sequence ID" value="MBN7814597.1"/>
    <property type="molecule type" value="Genomic_DNA"/>
</dbReference>
<organism evidence="2 3">
    <name type="scientific">Algoriphagus pacificus</name>
    <dbReference type="NCBI Taxonomy" id="2811234"/>
    <lineage>
        <taxon>Bacteria</taxon>
        <taxon>Pseudomonadati</taxon>
        <taxon>Bacteroidota</taxon>
        <taxon>Cytophagia</taxon>
        <taxon>Cytophagales</taxon>
        <taxon>Cyclobacteriaceae</taxon>
        <taxon>Algoriphagus</taxon>
    </lineage>
</organism>
<dbReference type="Pfam" id="PF19578">
    <property type="entry name" value="DUF6090"/>
    <property type="match status" value="1"/>
</dbReference>
<sequence length="241" mass="28404">MIKFFRKIRQKMLTENKFSKYLIYAIGEIILVVIGILIALQVNNWNTKRVNANSEQIILQDLNMELEGNISSLEKIIAEHQKSLDAAIEIRNLIQDPVRLEKETEEYLISVLNTMNYNWTYDPKLGILNSIINSGKMDLIQNKEIRYMLSSVQESIVDANESTEEIGDMRNNFYWPVIASKREVTDFESLNFKSKETFRNPEFIWWNTFMIAVREEGLEEENELLFFLKNLNKMMKSEIEK</sequence>
<evidence type="ECO:0000256" key="1">
    <source>
        <dbReference type="SAM" id="Phobius"/>
    </source>
</evidence>
<dbReference type="RefSeq" id="WP_206585236.1">
    <property type="nucleotide sequence ID" value="NZ_JAFKCU010000001.1"/>
</dbReference>
<comment type="caution">
    <text evidence="2">The sequence shown here is derived from an EMBL/GenBank/DDBJ whole genome shotgun (WGS) entry which is preliminary data.</text>
</comment>
<keyword evidence="1" id="KW-0472">Membrane</keyword>
<evidence type="ECO:0000313" key="3">
    <source>
        <dbReference type="Proteomes" id="UP000664480"/>
    </source>
</evidence>